<dbReference type="Proteomes" id="UP000320679">
    <property type="component" value="Unassembled WGS sequence"/>
</dbReference>
<gene>
    <name evidence="3" type="ORF">E3J59_05520</name>
</gene>
<dbReference type="EMBL" id="SOJK01000231">
    <property type="protein sequence ID" value="TET44160.1"/>
    <property type="molecule type" value="Genomic_DNA"/>
</dbReference>
<dbReference type="SUPFAM" id="SSF54106">
    <property type="entry name" value="LysM domain"/>
    <property type="match status" value="2"/>
</dbReference>
<dbReference type="InterPro" id="IPR036779">
    <property type="entry name" value="LysM_dom_sf"/>
</dbReference>
<dbReference type="SMART" id="SM00257">
    <property type="entry name" value="LysM"/>
    <property type="match status" value="2"/>
</dbReference>
<evidence type="ECO:0000256" key="1">
    <source>
        <dbReference type="SAM" id="SignalP"/>
    </source>
</evidence>
<comment type="caution">
    <text evidence="3">The sequence shown here is derived from an EMBL/GenBank/DDBJ whole genome shotgun (WGS) entry which is preliminary data.</text>
</comment>
<proteinExistence type="predicted"/>
<evidence type="ECO:0000313" key="3">
    <source>
        <dbReference type="EMBL" id="TET44160.1"/>
    </source>
</evidence>
<protein>
    <submittedName>
        <fullName evidence="3">LysM peptidoglycan-binding domain-containing protein</fullName>
    </submittedName>
</protein>
<evidence type="ECO:0000259" key="2">
    <source>
        <dbReference type="PROSITE" id="PS51782"/>
    </source>
</evidence>
<dbReference type="InterPro" id="IPR052196">
    <property type="entry name" value="Bact_Kbp"/>
</dbReference>
<feature type="chain" id="PRO_5022187632" evidence="1">
    <location>
        <begin position="29"/>
        <end position="235"/>
    </location>
</feature>
<name>A0A523UNN9_UNCAE</name>
<feature type="domain" description="LysM" evidence="2">
    <location>
        <begin position="126"/>
        <end position="177"/>
    </location>
</feature>
<dbReference type="Gene3D" id="3.10.350.10">
    <property type="entry name" value="LysM domain"/>
    <property type="match status" value="2"/>
</dbReference>
<accession>A0A523UNN9</accession>
<dbReference type="Pfam" id="PF01476">
    <property type="entry name" value="LysM"/>
    <property type="match status" value="2"/>
</dbReference>
<keyword evidence="1" id="KW-0732">Signal</keyword>
<organism evidence="3 4">
    <name type="scientific">Aerophobetes bacterium</name>
    <dbReference type="NCBI Taxonomy" id="2030807"/>
    <lineage>
        <taxon>Bacteria</taxon>
        <taxon>Candidatus Aerophobota</taxon>
    </lineage>
</organism>
<dbReference type="PANTHER" id="PTHR34700">
    <property type="entry name" value="POTASSIUM BINDING PROTEIN KBP"/>
    <property type="match status" value="1"/>
</dbReference>
<dbReference type="AlphaFoldDB" id="A0A523UNN9"/>
<sequence>MLKKMARGILISTAALFLMAGMTAAQQAASPASSEDVLEELEKLQLELAEIKVILESRKIATLVREDAAKFKEEVLVKLGLWRGRLTRGMMMAIEAKEETRALLERVKELERELAKKPEVKLVPKNVYRVEKGDNLWRISGYQNIYNDPSQWPKIYQANRDKIKDPDLIYIGQRLFIPPKTQHRVLEGENLFEIANYESIYNEPWEWRKIFQANRDKIENPNLIYPGQVLIIPQG</sequence>
<dbReference type="InterPro" id="IPR018392">
    <property type="entry name" value="LysM"/>
</dbReference>
<feature type="signal peptide" evidence="1">
    <location>
        <begin position="1"/>
        <end position="28"/>
    </location>
</feature>
<dbReference type="CDD" id="cd00118">
    <property type="entry name" value="LysM"/>
    <property type="match status" value="2"/>
</dbReference>
<feature type="domain" description="LysM" evidence="2">
    <location>
        <begin position="181"/>
        <end position="232"/>
    </location>
</feature>
<reference evidence="3 4" key="1">
    <citation type="submission" date="2019-03" db="EMBL/GenBank/DDBJ databases">
        <title>Metabolic potential of uncultured bacteria and archaea associated with petroleum seepage in deep-sea sediments.</title>
        <authorList>
            <person name="Dong X."/>
            <person name="Hubert C."/>
        </authorList>
    </citation>
    <scope>NUCLEOTIDE SEQUENCE [LARGE SCALE GENOMIC DNA]</scope>
    <source>
        <strain evidence="3">E29_bin78</strain>
    </source>
</reference>
<dbReference type="PROSITE" id="PS51782">
    <property type="entry name" value="LYSM"/>
    <property type="match status" value="2"/>
</dbReference>
<evidence type="ECO:0000313" key="4">
    <source>
        <dbReference type="Proteomes" id="UP000320679"/>
    </source>
</evidence>
<dbReference type="PANTHER" id="PTHR34700:SF4">
    <property type="entry name" value="PHAGE-LIKE ELEMENT PBSX PROTEIN XKDP"/>
    <property type="match status" value="1"/>
</dbReference>